<gene>
    <name evidence="1" type="ORF">LCGC14_1762080</name>
</gene>
<name>A0A0F9JFQ8_9ZZZZ</name>
<reference evidence="1" key="1">
    <citation type="journal article" date="2015" name="Nature">
        <title>Complex archaea that bridge the gap between prokaryotes and eukaryotes.</title>
        <authorList>
            <person name="Spang A."/>
            <person name="Saw J.H."/>
            <person name="Jorgensen S.L."/>
            <person name="Zaremba-Niedzwiedzka K."/>
            <person name="Martijn J."/>
            <person name="Lind A.E."/>
            <person name="van Eijk R."/>
            <person name="Schleper C."/>
            <person name="Guy L."/>
            <person name="Ettema T.J."/>
        </authorList>
    </citation>
    <scope>NUCLEOTIDE SEQUENCE</scope>
</reference>
<dbReference type="EMBL" id="LAZR01016407">
    <property type="protein sequence ID" value="KKM04651.1"/>
    <property type="molecule type" value="Genomic_DNA"/>
</dbReference>
<proteinExistence type="predicted"/>
<organism evidence="1">
    <name type="scientific">marine sediment metagenome</name>
    <dbReference type="NCBI Taxonomy" id="412755"/>
    <lineage>
        <taxon>unclassified sequences</taxon>
        <taxon>metagenomes</taxon>
        <taxon>ecological metagenomes</taxon>
    </lineage>
</organism>
<sequence length="96" mass="10927">MNIKEFAKTYEPKGMGNITELEVVRADIEIKEEDRTDQNHEPYHVMFIVVDSKEYRVPSSVVTQLKAVIEAKPDVVTFKVTKTGEGKGTKYQVIPL</sequence>
<dbReference type="AlphaFoldDB" id="A0A0F9JFQ8"/>
<accession>A0A0F9JFQ8</accession>
<evidence type="ECO:0000313" key="1">
    <source>
        <dbReference type="EMBL" id="KKM04651.1"/>
    </source>
</evidence>
<comment type="caution">
    <text evidence="1">The sequence shown here is derived from an EMBL/GenBank/DDBJ whole genome shotgun (WGS) entry which is preliminary data.</text>
</comment>
<protein>
    <submittedName>
        <fullName evidence="1">Uncharacterized protein</fullName>
    </submittedName>
</protein>